<dbReference type="EMBL" id="QFMX01000001">
    <property type="protein sequence ID" value="PZO76972.1"/>
    <property type="molecule type" value="Genomic_DNA"/>
</dbReference>
<feature type="compositionally biased region" description="Low complexity" evidence="5">
    <location>
        <begin position="84"/>
        <end position="97"/>
    </location>
</feature>
<dbReference type="Gene3D" id="2.40.170.20">
    <property type="entry name" value="TonB-dependent receptor, beta-barrel domain"/>
    <property type="match status" value="1"/>
</dbReference>
<protein>
    <recommendedName>
        <fullName evidence="10">TonB-dependent receptor</fullName>
    </recommendedName>
</protein>
<sequence length="1067" mass="113914">MVRVTEARSSTLIRCVSAECGAPRRGATRGGYAMNMANLNFDHRRKAAVAMRAGVSLVALLAAGVSGNAWAQAETQAISPDTTQAAAPGQGAGEPAADQTGGDIVVTGRRAALEAADERKRRSETIVDSVVADDAGKLPDNSITEVLQRVSGVSIVRFAALGDPDHYSVQGSGVQVRGLTGVASRLNGREIFSANNGRAILWSDVTPELMAAVDVYKASTADLIEGGTGGQIDLRTKMPFDFNGKFHVAATGELSMGDMANKADPMGSVLVTDSFDTPIGRIGLLADVAYSQFSSLSQFIRVSPYFKTALSDGSSKYVPSGFAYGDEAFQYRRYGIYGAAQWQPTDSLTFTGSFFQSRYKSQSSDYGTQLDSQTLAVDPASSTFDSNGLLTSTSALFNRDTGTFAPTGGSVNSSGNKGYVESNTRTRDYSLSFAWTPVDSHLSLKGSLQRVDSRQIYDRLDIFRDIGFGQSFGLDLRGDLPQISVNPATQASFADPANYFWTASMPHNERNKGRLDAGQLDAEYTFDNSFFRSVKVGGRYAKRTERDLSNGYNWSALGRGWNGDPQLTYANAAPGDVANHAFKDFFRGETTLPGNLMFASESLASRFNVSRTGLVTAPPAGFCTGREFDCSASGPLPVTGYGGQFNPDGTLAIRQPGFILPGDQVDNRTVNTAGYALVRFGPQGDARGISGNVGVRVVHVENEGSGFIQQNGGTVFIRNGAQVTLANTFLARGGKADFTRVLPSINLEYAPTDKIKVRGGYNITMDLPTFNALRASGSIGVATTPSQTPGGIGTFNNFTADTGNPLLKPTLSNNFDVSLEYYGRAGTSFHIAPFYKRLTNLPIYALTTRQVTVQFTDGTTENVAASATDYSNSTKAANVKGVEVGGRFFFDMLPGALAGIGFEGNYTFIKSSNPGDVYRDITGAVRNDAPLVGLSKHNLNATLLYERNPISLRIAYSWRSRYLLSTNSNGTNGTYTYYSAPGVADNQDGGPDASTQIALPIYGGNYGSVDAGVRFKVNDQFSFGVQGTNLTAATQRTLMGGYPGGKLVGRSWFQADRRISTGINLAF</sequence>
<evidence type="ECO:0000256" key="2">
    <source>
        <dbReference type="ARBA" id="ARBA00023136"/>
    </source>
</evidence>
<evidence type="ECO:0000256" key="1">
    <source>
        <dbReference type="ARBA" id="ARBA00004442"/>
    </source>
</evidence>
<keyword evidence="3" id="KW-0998">Cell outer membrane</keyword>
<dbReference type="PANTHER" id="PTHR40980">
    <property type="entry name" value="PLUG DOMAIN-CONTAINING PROTEIN"/>
    <property type="match status" value="1"/>
</dbReference>
<feature type="domain" description="TonB-dependent receptor plug" evidence="7">
    <location>
        <begin position="120"/>
        <end position="230"/>
    </location>
</feature>
<dbReference type="NCBIfam" id="TIGR01782">
    <property type="entry name" value="TonB-Xanth-Caul"/>
    <property type="match status" value="1"/>
</dbReference>
<evidence type="ECO:0000313" key="9">
    <source>
        <dbReference type="Proteomes" id="UP000249555"/>
    </source>
</evidence>
<comment type="similarity">
    <text evidence="4">Belongs to the TonB-dependent receptor family.</text>
</comment>
<keyword evidence="2 4" id="KW-0472">Membrane</keyword>
<dbReference type="Proteomes" id="UP000249555">
    <property type="component" value="Unassembled WGS sequence"/>
</dbReference>
<keyword evidence="4" id="KW-0798">TonB box</keyword>
<dbReference type="Pfam" id="PF07715">
    <property type="entry name" value="Plug"/>
    <property type="match status" value="1"/>
</dbReference>
<evidence type="ECO:0000256" key="3">
    <source>
        <dbReference type="ARBA" id="ARBA00023237"/>
    </source>
</evidence>
<organism evidence="8 9">
    <name type="scientific">Sphingomonas taxi</name>
    <dbReference type="NCBI Taxonomy" id="1549858"/>
    <lineage>
        <taxon>Bacteria</taxon>
        <taxon>Pseudomonadati</taxon>
        <taxon>Pseudomonadota</taxon>
        <taxon>Alphaproteobacteria</taxon>
        <taxon>Sphingomonadales</taxon>
        <taxon>Sphingomonadaceae</taxon>
        <taxon>Sphingomonas</taxon>
    </lineage>
</organism>
<gene>
    <name evidence="8" type="ORF">DI640_00775</name>
</gene>
<evidence type="ECO:0000313" key="8">
    <source>
        <dbReference type="EMBL" id="PZO76972.1"/>
    </source>
</evidence>
<dbReference type="Pfam" id="PF00593">
    <property type="entry name" value="TonB_dep_Rec_b-barrel"/>
    <property type="match status" value="1"/>
</dbReference>
<dbReference type="InterPro" id="IPR037066">
    <property type="entry name" value="Plug_dom_sf"/>
</dbReference>
<dbReference type="InterPro" id="IPR000531">
    <property type="entry name" value="Beta-barrel_TonB"/>
</dbReference>
<comment type="subcellular location">
    <subcellularLocation>
        <location evidence="1 4">Cell outer membrane</location>
    </subcellularLocation>
</comment>
<evidence type="ECO:0000259" key="7">
    <source>
        <dbReference type="Pfam" id="PF07715"/>
    </source>
</evidence>
<dbReference type="Gene3D" id="2.170.130.10">
    <property type="entry name" value="TonB-dependent receptor, plug domain"/>
    <property type="match status" value="1"/>
</dbReference>
<evidence type="ECO:0008006" key="10">
    <source>
        <dbReference type="Google" id="ProtNLM"/>
    </source>
</evidence>
<dbReference type="GO" id="GO:0009279">
    <property type="term" value="C:cell outer membrane"/>
    <property type="evidence" value="ECO:0007669"/>
    <property type="project" value="UniProtKB-SubCell"/>
</dbReference>
<name>A0A2W4Z8Z3_9SPHN</name>
<dbReference type="InterPro" id="IPR010104">
    <property type="entry name" value="TonB_rcpt_bac"/>
</dbReference>
<comment type="caution">
    <text evidence="8">The sequence shown here is derived from an EMBL/GenBank/DDBJ whole genome shotgun (WGS) entry which is preliminary data.</text>
</comment>
<dbReference type="InterPro" id="IPR036942">
    <property type="entry name" value="Beta-barrel_TonB_sf"/>
</dbReference>
<feature type="region of interest" description="Disordered" evidence="5">
    <location>
        <begin position="79"/>
        <end position="101"/>
    </location>
</feature>
<dbReference type="PANTHER" id="PTHR40980:SF3">
    <property type="entry name" value="TONB-DEPENDENT RECEPTOR-LIKE BETA-BARREL DOMAIN-CONTAINING PROTEIN"/>
    <property type="match status" value="1"/>
</dbReference>
<dbReference type="AlphaFoldDB" id="A0A2W4Z8Z3"/>
<accession>A0A2W4Z8Z3</accession>
<evidence type="ECO:0000256" key="5">
    <source>
        <dbReference type="SAM" id="MobiDB-lite"/>
    </source>
</evidence>
<proteinExistence type="inferred from homology"/>
<feature type="domain" description="TonB-dependent receptor-like beta-barrel" evidence="6">
    <location>
        <begin position="480"/>
        <end position="1030"/>
    </location>
</feature>
<evidence type="ECO:0000256" key="4">
    <source>
        <dbReference type="RuleBase" id="RU003357"/>
    </source>
</evidence>
<dbReference type="SUPFAM" id="SSF56935">
    <property type="entry name" value="Porins"/>
    <property type="match status" value="1"/>
</dbReference>
<dbReference type="InterPro" id="IPR012910">
    <property type="entry name" value="Plug_dom"/>
</dbReference>
<reference evidence="8 9" key="1">
    <citation type="submission" date="2017-08" db="EMBL/GenBank/DDBJ databases">
        <title>Infants hospitalized years apart are colonized by the same room-sourced microbial strains.</title>
        <authorList>
            <person name="Brooks B."/>
            <person name="Olm M.R."/>
            <person name="Firek B.A."/>
            <person name="Baker R."/>
            <person name="Thomas B.C."/>
            <person name="Morowitz M.J."/>
            <person name="Banfield J.F."/>
        </authorList>
    </citation>
    <scope>NUCLEOTIDE SEQUENCE [LARGE SCALE GENOMIC DNA]</scope>
    <source>
        <strain evidence="8">S2_018_000_R3_119</strain>
    </source>
</reference>
<evidence type="ECO:0000259" key="6">
    <source>
        <dbReference type="Pfam" id="PF00593"/>
    </source>
</evidence>